<dbReference type="EMBL" id="JACXVP010000007">
    <property type="protein sequence ID" value="KAG5595336.1"/>
    <property type="molecule type" value="Genomic_DNA"/>
</dbReference>
<name>A0A9J5Y6Y4_SOLCO</name>
<dbReference type="Proteomes" id="UP000824120">
    <property type="component" value="Chromosome 7"/>
</dbReference>
<keyword evidence="2" id="KW-1185">Reference proteome</keyword>
<protein>
    <submittedName>
        <fullName evidence="1">Uncharacterized protein</fullName>
    </submittedName>
</protein>
<organism evidence="1 2">
    <name type="scientific">Solanum commersonii</name>
    <name type="common">Commerson's wild potato</name>
    <name type="synonym">Commerson's nightshade</name>
    <dbReference type="NCBI Taxonomy" id="4109"/>
    <lineage>
        <taxon>Eukaryota</taxon>
        <taxon>Viridiplantae</taxon>
        <taxon>Streptophyta</taxon>
        <taxon>Embryophyta</taxon>
        <taxon>Tracheophyta</taxon>
        <taxon>Spermatophyta</taxon>
        <taxon>Magnoliopsida</taxon>
        <taxon>eudicotyledons</taxon>
        <taxon>Gunneridae</taxon>
        <taxon>Pentapetalae</taxon>
        <taxon>asterids</taxon>
        <taxon>lamiids</taxon>
        <taxon>Solanales</taxon>
        <taxon>Solanaceae</taxon>
        <taxon>Solanoideae</taxon>
        <taxon>Solaneae</taxon>
        <taxon>Solanum</taxon>
    </lineage>
</organism>
<dbReference type="AlphaFoldDB" id="A0A9J5Y6Y4"/>
<gene>
    <name evidence="1" type="ORF">H5410_036568</name>
</gene>
<evidence type="ECO:0000313" key="2">
    <source>
        <dbReference type="Proteomes" id="UP000824120"/>
    </source>
</evidence>
<proteinExistence type="predicted"/>
<reference evidence="1 2" key="1">
    <citation type="submission" date="2020-09" db="EMBL/GenBank/DDBJ databases">
        <title>De no assembly of potato wild relative species, Solanum commersonii.</title>
        <authorList>
            <person name="Cho K."/>
        </authorList>
    </citation>
    <scope>NUCLEOTIDE SEQUENCE [LARGE SCALE GENOMIC DNA]</scope>
    <source>
        <strain evidence="1">LZ3.2</strain>
        <tissue evidence="1">Leaf</tissue>
    </source>
</reference>
<sequence length="102" mass="11976">MCLKPSLQRYGRCSEQQILFGPITCGTSIVKDRSHKDLFCQEIWWELREWHARSESPGSAQELFNEDGWKTNVLITDFNNNICNHIFQFLRNITINEGRDKA</sequence>
<comment type="caution">
    <text evidence="1">The sequence shown here is derived from an EMBL/GenBank/DDBJ whole genome shotgun (WGS) entry which is preliminary data.</text>
</comment>
<accession>A0A9J5Y6Y4</accession>
<evidence type="ECO:0000313" key="1">
    <source>
        <dbReference type="EMBL" id="KAG5595336.1"/>
    </source>
</evidence>